<gene>
    <name evidence="1" type="ORF">B0F90DRAFT_1774636</name>
</gene>
<dbReference type="AlphaFoldDB" id="A0AAD4QJE8"/>
<dbReference type="Proteomes" id="UP001203297">
    <property type="component" value="Unassembled WGS sequence"/>
</dbReference>
<evidence type="ECO:0000313" key="2">
    <source>
        <dbReference type="Proteomes" id="UP001203297"/>
    </source>
</evidence>
<accession>A0AAD4QJE8</accession>
<protein>
    <submittedName>
        <fullName evidence="1">Uncharacterized protein</fullName>
    </submittedName>
</protein>
<comment type="caution">
    <text evidence="1">The sequence shown here is derived from an EMBL/GenBank/DDBJ whole genome shotgun (WGS) entry which is preliminary data.</text>
</comment>
<name>A0AAD4QJE8_9AGAM</name>
<organism evidence="1 2">
    <name type="scientific">Multifurca ochricompacta</name>
    <dbReference type="NCBI Taxonomy" id="376703"/>
    <lineage>
        <taxon>Eukaryota</taxon>
        <taxon>Fungi</taxon>
        <taxon>Dikarya</taxon>
        <taxon>Basidiomycota</taxon>
        <taxon>Agaricomycotina</taxon>
        <taxon>Agaricomycetes</taxon>
        <taxon>Russulales</taxon>
        <taxon>Russulaceae</taxon>
        <taxon>Multifurca</taxon>
    </lineage>
</organism>
<reference evidence="1" key="1">
    <citation type="journal article" date="2022" name="New Phytol.">
        <title>Evolutionary transition to the ectomycorrhizal habit in the genomes of a hyperdiverse lineage of mushroom-forming fungi.</title>
        <authorList>
            <person name="Looney B."/>
            <person name="Miyauchi S."/>
            <person name="Morin E."/>
            <person name="Drula E."/>
            <person name="Courty P.E."/>
            <person name="Kohler A."/>
            <person name="Kuo A."/>
            <person name="LaButti K."/>
            <person name="Pangilinan J."/>
            <person name="Lipzen A."/>
            <person name="Riley R."/>
            <person name="Andreopoulos W."/>
            <person name="He G."/>
            <person name="Johnson J."/>
            <person name="Nolan M."/>
            <person name="Tritt A."/>
            <person name="Barry K.W."/>
            <person name="Grigoriev I.V."/>
            <person name="Nagy L.G."/>
            <person name="Hibbett D."/>
            <person name="Henrissat B."/>
            <person name="Matheny P.B."/>
            <person name="Labbe J."/>
            <person name="Martin F.M."/>
        </authorList>
    </citation>
    <scope>NUCLEOTIDE SEQUENCE</scope>
    <source>
        <strain evidence="1">BPL690</strain>
    </source>
</reference>
<keyword evidence="2" id="KW-1185">Reference proteome</keyword>
<sequence>MELRELSSTVTFTLQIIKIKLTRKIGRKQWCRFPVHTPWPLDLLLPASRGLQKRNSIFIFIRGSVH</sequence>
<proteinExistence type="predicted"/>
<evidence type="ECO:0000313" key="1">
    <source>
        <dbReference type="EMBL" id="KAI0291808.1"/>
    </source>
</evidence>
<dbReference type="EMBL" id="WTXG01000143">
    <property type="protein sequence ID" value="KAI0291808.1"/>
    <property type="molecule type" value="Genomic_DNA"/>
</dbReference>